<feature type="compositionally biased region" description="Polar residues" evidence="1">
    <location>
        <begin position="248"/>
        <end position="258"/>
    </location>
</feature>
<organism evidence="2 3">
    <name type="scientific">Massariosphaeria phaeospora</name>
    <dbReference type="NCBI Taxonomy" id="100035"/>
    <lineage>
        <taxon>Eukaryota</taxon>
        <taxon>Fungi</taxon>
        <taxon>Dikarya</taxon>
        <taxon>Ascomycota</taxon>
        <taxon>Pezizomycotina</taxon>
        <taxon>Dothideomycetes</taxon>
        <taxon>Pleosporomycetidae</taxon>
        <taxon>Pleosporales</taxon>
        <taxon>Pleosporales incertae sedis</taxon>
        <taxon>Massariosphaeria</taxon>
    </lineage>
</organism>
<feature type="region of interest" description="Disordered" evidence="1">
    <location>
        <begin position="527"/>
        <end position="563"/>
    </location>
</feature>
<name>A0A7C8MBY2_9PLEO</name>
<dbReference type="EMBL" id="JAADJZ010000011">
    <property type="protein sequence ID" value="KAF2871623.1"/>
    <property type="molecule type" value="Genomic_DNA"/>
</dbReference>
<gene>
    <name evidence="2" type="ORF">BDV95DRAFT_44831</name>
</gene>
<feature type="region of interest" description="Disordered" evidence="1">
    <location>
        <begin position="274"/>
        <end position="312"/>
    </location>
</feature>
<sequence>MQTFQMRLSEAECSLIRHARGNDGDFLALVPSSEDFLQQTLDVVVKAGGRSLGRFEVDATNTRLEFARLAIELEGKLREEYMKPSDDYHQEEPVEDRDSVLGTQDVAGRPDGLDSDQTTPTDDSLSWESAKTRLIPPFVKQVIFTVGKEDLTPTNQEVLAGRFPNVLIRSDPPAIEASSQTVDSDEKPKGVKTALFVVDDAEVKKNPGLGQQIRSKYPWATVRSESTIGKLLQHPQSLHAPDSPRIDSITTTPSNTKTDSLDISYASSDLPKKLSLAERMTRRTSPLDDKLSPDTTSRDQYDSKEANEANSANSAVKLTAARIGLTIARPDEVVRLYDHFWKTKKVHRQLRSLKHQLDDYYIDLVDLYVVAYNRDYSALQYAALLKFQSLNYSIPHKLPDVSVAVKAYQHLPSDSPLCEWIRVLYSFLWTSSATYDQEFKQLDPIGGAKFLYGVASTRDTYTQGHDAAVLREWCRFHNHSKGSPEEAACASALRTNKKSLEQVTHDEEEDRLKKAIEAIEDKGGSVFMKGAYTSSHPGKRKAENNSDGPYRKRGGKQGYGRSS</sequence>
<evidence type="ECO:0000313" key="2">
    <source>
        <dbReference type="EMBL" id="KAF2871623.1"/>
    </source>
</evidence>
<proteinExistence type="predicted"/>
<dbReference type="Proteomes" id="UP000481861">
    <property type="component" value="Unassembled WGS sequence"/>
</dbReference>
<feature type="compositionally biased region" description="Basic and acidic residues" evidence="1">
    <location>
        <begin position="82"/>
        <end position="99"/>
    </location>
</feature>
<dbReference type="AlphaFoldDB" id="A0A7C8MBY2"/>
<feature type="compositionally biased region" description="Basic and acidic residues" evidence="1">
    <location>
        <begin position="274"/>
        <end position="307"/>
    </location>
</feature>
<reference evidence="2 3" key="1">
    <citation type="submission" date="2020-01" db="EMBL/GenBank/DDBJ databases">
        <authorList>
            <consortium name="DOE Joint Genome Institute"/>
            <person name="Haridas S."/>
            <person name="Albert R."/>
            <person name="Binder M."/>
            <person name="Bloem J."/>
            <person name="Labutti K."/>
            <person name="Salamov A."/>
            <person name="Andreopoulos B."/>
            <person name="Baker S.E."/>
            <person name="Barry K."/>
            <person name="Bills G."/>
            <person name="Bluhm B.H."/>
            <person name="Cannon C."/>
            <person name="Castanera R."/>
            <person name="Culley D.E."/>
            <person name="Daum C."/>
            <person name="Ezra D."/>
            <person name="Gonzalez J.B."/>
            <person name="Henrissat B."/>
            <person name="Kuo A."/>
            <person name="Liang C."/>
            <person name="Lipzen A."/>
            <person name="Lutzoni F."/>
            <person name="Magnuson J."/>
            <person name="Mondo S."/>
            <person name="Nolan M."/>
            <person name="Ohm R."/>
            <person name="Pangilinan J."/>
            <person name="Park H.-J.H."/>
            <person name="Ramirez L."/>
            <person name="Alfaro M."/>
            <person name="Sun H."/>
            <person name="Tritt A."/>
            <person name="Yoshinaga Y."/>
            <person name="Zwiers L.-H.L."/>
            <person name="Turgeon B.G."/>
            <person name="Goodwin S.B."/>
            <person name="Spatafora J.W."/>
            <person name="Crous P.W."/>
            <person name="Grigoriev I.V."/>
        </authorList>
    </citation>
    <scope>NUCLEOTIDE SEQUENCE [LARGE SCALE GENOMIC DNA]</scope>
    <source>
        <strain evidence="2 3">CBS 611.86</strain>
    </source>
</reference>
<keyword evidence="3" id="KW-1185">Reference proteome</keyword>
<evidence type="ECO:0000256" key="1">
    <source>
        <dbReference type="SAM" id="MobiDB-lite"/>
    </source>
</evidence>
<dbReference type="OrthoDB" id="3674086at2759"/>
<comment type="caution">
    <text evidence="2">The sequence shown here is derived from an EMBL/GenBank/DDBJ whole genome shotgun (WGS) entry which is preliminary data.</text>
</comment>
<protein>
    <submittedName>
        <fullName evidence="2">Uncharacterized protein</fullName>
    </submittedName>
</protein>
<feature type="region of interest" description="Disordered" evidence="1">
    <location>
        <begin position="233"/>
        <end position="262"/>
    </location>
</feature>
<accession>A0A7C8MBY2</accession>
<feature type="region of interest" description="Disordered" evidence="1">
    <location>
        <begin position="82"/>
        <end position="126"/>
    </location>
</feature>
<evidence type="ECO:0000313" key="3">
    <source>
        <dbReference type="Proteomes" id="UP000481861"/>
    </source>
</evidence>
<feature type="compositionally biased region" description="Polar residues" evidence="1">
    <location>
        <begin position="115"/>
        <end position="126"/>
    </location>
</feature>